<dbReference type="EMBL" id="JAEMGP010000002">
    <property type="protein sequence ID" value="KAG5213066.1"/>
    <property type="molecule type" value="Genomic_DNA"/>
</dbReference>
<proteinExistence type="inferred from homology"/>
<evidence type="ECO:0000256" key="2">
    <source>
        <dbReference type="ARBA" id="ARBA00022857"/>
    </source>
</evidence>
<evidence type="ECO:0000313" key="10">
    <source>
        <dbReference type="Proteomes" id="UP000664991"/>
    </source>
</evidence>
<protein>
    <recommendedName>
        <fullName evidence="5">17beta-estradiol 17-dehydrogenase</fullName>
        <ecNumber evidence="5">1.1.1.62</ecNumber>
    </recommendedName>
</protein>
<dbReference type="InterPro" id="IPR036291">
    <property type="entry name" value="NAD(P)-bd_dom_sf"/>
</dbReference>
<organism evidence="9 10">
    <name type="scientific">Ovis aries</name>
    <name type="common">Sheep</name>
    <dbReference type="NCBI Taxonomy" id="9940"/>
    <lineage>
        <taxon>Eukaryota</taxon>
        <taxon>Metazoa</taxon>
        <taxon>Chordata</taxon>
        <taxon>Craniata</taxon>
        <taxon>Vertebrata</taxon>
        <taxon>Euteleostomi</taxon>
        <taxon>Mammalia</taxon>
        <taxon>Eutheria</taxon>
        <taxon>Laurasiatheria</taxon>
        <taxon>Artiodactyla</taxon>
        <taxon>Ruminantia</taxon>
        <taxon>Pecora</taxon>
        <taxon>Bovidae</taxon>
        <taxon>Caprinae</taxon>
        <taxon>Ovis</taxon>
    </lineage>
</organism>
<accession>A0A836D4V4</accession>
<gene>
    <name evidence="9" type="ORF">JEQ12_008852</name>
</gene>
<dbReference type="EC" id="1.1.1.62" evidence="5"/>
<dbReference type="InterPro" id="IPR004853">
    <property type="entry name" value="Sugar_P_trans_dom"/>
</dbReference>
<keyword evidence="7" id="KW-0812">Transmembrane</keyword>
<comment type="subcellular location">
    <subcellularLocation>
        <location evidence="1">Endoplasmic reticulum</location>
    </subcellularLocation>
</comment>
<dbReference type="Gene3D" id="3.40.50.720">
    <property type="entry name" value="NAD(P)-binding Rossmann-like Domain"/>
    <property type="match status" value="1"/>
</dbReference>
<dbReference type="PRINTS" id="PR00081">
    <property type="entry name" value="GDHRDH"/>
</dbReference>
<dbReference type="InterPro" id="IPR020904">
    <property type="entry name" value="Sc_DH/Rdtase_CS"/>
</dbReference>
<dbReference type="InterPro" id="IPR051019">
    <property type="entry name" value="VLCFA-Steroid_DH"/>
</dbReference>
<keyword evidence="3" id="KW-0444">Lipid biosynthesis</keyword>
<feature type="transmembrane region" description="Helical" evidence="7">
    <location>
        <begin position="236"/>
        <end position="258"/>
    </location>
</feature>
<evidence type="ECO:0000256" key="3">
    <source>
        <dbReference type="ARBA" id="ARBA00022955"/>
    </source>
</evidence>
<evidence type="ECO:0000256" key="4">
    <source>
        <dbReference type="ARBA" id="ARBA00023002"/>
    </source>
</evidence>
<dbReference type="CDD" id="cd05356">
    <property type="entry name" value="17beta-HSD1_like_SDR_c"/>
    <property type="match status" value="1"/>
</dbReference>
<dbReference type="GO" id="GO:0005783">
    <property type="term" value="C:endoplasmic reticulum"/>
    <property type="evidence" value="ECO:0007669"/>
    <property type="project" value="UniProtKB-SubCell"/>
</dbReference>
<keyword evidence="2" id="KW-0521">NADP</keyword>
<keyword evidence="7" id="KW-0472">Membrane</keyword>
<sequence>MTAGGQAEGAGADPASARLPSRVAKLLSALFYGTCSFLLVLVNKALLTTYRFPSPIVLGVGQMAVTIMILYVSKLNKIIHFPDFDKKIPTKLFPLPLLYVGNHISGLASTSKLSLPMFTVLRKFTIPLTLLLETIILGKQYSLNIIVSVFAIILGAFIAAGSDLAFNLEGYIFVFLNDIFTAANGVYTKQKMDPKELGKYGVLYYNACFMIIPTLIISVSTGDLRQATEFNQWKNVLFIIQFLLSCFLGFLLMYSTVLCSYYNSALTTAVVGAIKNVSVAYIGMLVGGDYIFSVLNFVGLNICFPPPWLSPPHLITVSPTIVSSGTVITGAGDGIGKAYSFELARQGFNVVLISRTLEKLQAIAAEIEWTIGSTVKIIQADFAKDDIYEYIKEKLKGLEIGILVNNVGMLPNLLPSHFLNTPDDFQSLIHCNITSVVKMTQLILKHMKSRQKGLILNISSGAALFPWPLYSTYSASKAFVYTFSKALQAEYKEKGIIIQVLTPYAISTPMTKCLNTNMITKTADEFVKESLNYVTIGDETCGCLTHEILTLMFLSIQGCHSEPDPIVGLLQQCVSEDAADSLRGLPQEECQHQIVLVNSCAIQHCFPHQILR</sequence>
<evidence type="ECO:0000256" key="7">
    <source>
        <dbReference type="SAM" id="Phobius"/>
    </source>
</evidence>
<reference evidence="9 10" key="1">
    <citation type="submission" date="2020-12" db="EMBL/GenBank/DDBJ databases">
        <title>De novo assembly of Tibetan sheep genome.</title>
        <authorList>
            <person name="Li X."/>
        </authorList>
    </citation>
    <scope>NUCLEOTIDE SEQUENCE [LARGE SCALE GENOMIC DNA]</scope>
    <source>
        <tissue evidence="9">Heart</tissue>
    </source>
</reference>
<keyword evidence="7" id="KW-1133">Transmembrane helix</keyword>
<feature type="transmembrane region" description="Helical" evidence="7">
    <location>
        <begin position="202"/>
        <end position="224"/>
    </location>
</feature>
<name>A0A836D4V4_SHEEP</name>
<dbReference type="AlphaFoldDB" id="A0A836D4V4"/>
<dbReference type="PRINTS" id="PR00080">
    <property type="entry name" value="SDRFAMILY"/>
</dbReference>
<evidence type="ECO:0000313" key="9">
    <source>
        <dbReference type="EMBL" id="KAG5213066.1"/>
    </source>
</evidence>
<dbReference type="GO" id="GO:0004303">
    <property type="term" value="F:estradiol 17-beta-dehydrogenase [NAD(P)+] activity"/>
    <property type="evidence" value="ECO:0007669"/>
    <property type="project" value="UniProtKB-EC"/>
</dbReference>
<evidence type="ECO:0000256" key="5">
    <source>
        <dbReference type="ARBA" id="ARBA00024072"/>
    </source>
</evidence>
<evidence type="ECO:0000256" key="1">
    <source>
        <dbReference type="ARBA" id="ARBA00004240"/>
    </source>
</evidence>
<dbReference type="Pfam" id="PF00106">
    <property type="entry name" value="adh_short"/>
    <property type="match status" value="1"/>
</dbReference>
<keyword evidence="3" id="KW-0752">Steroid biosynthesis</keyword>
<feature type="transmembrane region" description="Helical" evidence="7">
    <location>
        <begin position="26"/>
        <end position="46"/>
    </location>
</feature>
<dbReference type="PANTHER" id="PTHR43899:SF7">
    <property type="entry name" value="17-BETA-HYDROXYSTEROID DEHYDROGENASE TYPE 3"/>
    <property type="match status" value="1"/>
</dbReference>
<feature type="transmembrane region" description="Helical" evidence="7">
    <location>
        <begin position="145"/>
        <end position="166"/>
    </location>
</feature>
<dbReference type="Pfam" id="PF03151">
    <property type="entry name" value="TPT"/>
    <property type="match status" value="1"/>
</dbReference>
<comment type="caution">
    <text evidence="9">The sequence shown here is derived from an EMBL/GenBank/DDBJ whole genome shotgun (WGS) entry which is preliminary data.</text>
</comment>
<dbReference type="FunFam" id="3.40.50.720:FF:000137">
    <property type="entry name" value="Hydroxysteroid (17-beta) dehydrogenase 3"/>
    <property type="match status" value="1"/>
</dbReference>
<dbReference type="GO" id="GO:0047045">
    <property type="term" value="F:testosterone dehydrogenase (NADP+) activity"/>
    <property type="evidence" value="ECO:0007669"/>
    <property type="project" value="TreeGrafter"/>
</dbReference>
<dbReference type="PANTHER" id="PTHR43899">
    <property type="entry name" value="RH59310P"/>
    <property type="match status" value="1"/>
</dbReference>
<feature type="domain" description="Sugar phosphate transporter" evidence="8">
    <location>
        <begin position="27"/>
        <end position="302"/>
    </location>
</feature>
<dbReference type="PROSITE" id="PS00061">
    <property type="entry name" value="ADH_SHORT"/>
    <property type="match status" value="1"/>
</dbReference>
<dbReference type="SUPFAM" id="SSF51735">
    <property type="entry name" value="NAD(P)-binding Rossmann-fold domains"/>
    <property type="match status" value="1"/>
</dbReference>
<feature type="transmembrane region" description="Helical" evidence="7">
    <location>
        <begin position="52"/>
        <end position="72"/>
    </location>
</feature>
<keyword evidence="4" id="KW-0560">Oxidoreductase</keyword>
<dbReference type="InterPro" id="IPR002347">
    <property type="entry name" value="SDR_fam"/>
</dbReference>
<dbReference type="GO" id="GO:0006694">
    <property type="term" value="P:steroid biosynthetic process"/>
    <property type="evidence" value="ECO:0007669"/>
    <property type="project" value="UniProtKB-KW"/>
</dbReference>
<evidence type="ECO:0000256" key="6">
    <source>
        <dbReference type="ARBA" id="ARBA00038261"/>
    </source>
</evidence>
<evidence type="ECO:0000259" key="8">
    <source>
        <dbReference type="Pfam" id="PF03151"/>
    </source>
</evidence>
<keyword evidence="3" id="KW-0443">Lipid metabolism</keyword>
<dbReference type="Proteomes" id="UP000664991">
    <property type="component" value="Unassembled WGS sequence"/>
</dbReference>
<comment type="similarity">
    <text evidence="6">Belongs to the short-chain dehydrogenases/reductases (SDR) family. 17-beta-HSD 3 subfamily.</text>
</comment>